<sequence length="344" mass="37478">MSKANVLLVGCGGIGTIAALNLQIGQKATVTAVLRSNYDHVKNHGFHIRSVDHGIVEGFRPDTIIKSIPDVAKEGIQPYKYIICTTKNVPDNPPTLLDLIKPAVTPGYSVIVLIQNGLNIEKPIVAAFPTNVVLSGVSFCGSHQVQLGKIVHEDNDDVAIGPFDNPALDPALQEQAAREFVEIYGAGGKCQPEYNPNVGWARWRKLLYNACLNSICAVTDLDTGRIQLADAVVDGLVRPAMEEIRAGGKACGHDLPADLVDKMITMDPITMYNPPSMQVDLRKGRYCEYENIVGEPMREGIKHGVPMPTLTVLYNVLRAIQWRTKERNGLISIPDPVDHTATSN</sequence>
<dbReference type="RefSeq" id="XP_024708476.1">
    <property type="nucleotide sequence ID" value="XM_024853990.1"/>
</dbReference>
<dbReference type="STRING" id="1392250.A0A2I2GJW9"/>
<gene>
    <name evidence="7" type="ORF">P170DRAFT_490164</name>
</gene>
<dbReference type="AlphaFoldDB" id="A0A2I2GJW9"/>
<dbReference type="EMBL" id="MSFO01000002">
    <property type="protein sequence ID" value="PLB53174.1"/>
    <property type="molecule type" value="Genomic_DNA"/>
</dbReference>
<dbReference type="SUPFAM" id="SSF51735">
    <property type="entry name" value="NAD(P)-binding Rossmann-fold domains"/>
    <property type="match status" value="1"/>
</dbReference>
<dbReference type="FunFam" id="1.10.1040.10:FF:000017">
    <property type="entry name" value="2-dehydropantoate 2-reductase"/>
    <property type="match status" value="1"/>
</dbReference>
<dbReference type="InterPro" id="IPR013332">
    <property type="entry name" value="KPR_N"/>
</dbReference>
<protein>
    <recommendedName>
        <fullName evidence="4">2-dehydropantoate 2-reductase</fullName>
        <ecNumber evidence="4">1.1.1.169</ecNumber>
    </recommendedName>
    <alternativeName>
        <fullName evidence="4">Ketopantoate reductase</fullName>
    </alternativeName>
</protein>
<dbReference type="InterPro" id="IPR051402">
    <property type="entry name" value="KPR-Related"/>
</dbReference>
<dbReference type="VEuPathDB" id="FungiDB:P170DRAFT_490164"/>
<dbReference type="GO" id="GO:0008677">
    <property type="term" value="F:2-dehydropantoate 2-reductase activity"/>
    <property type="evidence" value="ECO:0007669"/>
    <property type="project" value="UniProtKB-EC"/>
</dbReference>
<comment type="similarity">
    <text evidence="1 4">Belongs to the ketopantoate reductase family.</text>
</comment>
<evidence type="ECO:0000313" key="8">
    <source>
        <dbReference type="Proteomes" id="UP000234275"/>
    </source>
</evidence>
<dbReference type="PANTHER" id="PTHR21708:SF30">
    <property type="entry name" value="2-DEHYDROPANTOATE 2-REDUCTASE-RELATED"/>
    <property type="match status" value="1"/>
</dbReference>
<dbReference type="NCBIfam" id="TIGR00745">
    <property type="entry name" value="apbA_panE"/>
    <property type="match status" value="1"/>
</dbReference>
<evidence type="ECO:0000256" key="3">
    <source>
        <dbReference type="ARBA" id="ARBA00023002"/>
    </source>
</evidence>
<comment type="function">
    <text evidence="4">Catalyzes the NADPH-dependent reduction of ketopantoate into pantoic acid.</text>
</comment>
<dbReference type="GeneID" id="36561691"/>
<evidence type="ECO:0000256" key="1">
    <source>
        <dbReference type="ARBA" id="ARBA00007870"/>
    </source>
</evidence>
<dbReference type="Pfam" id="PF08546">
    <property type="entry name" value="ApbA_C"/>
    <property type="match status" value="1"/>
</dbReference>
<dbReference type="InterPro" id="IPR013328">
    <property type="entry name" value="6PGD_dom2"/>
</dbReference>
<dbReference type="Gene3D" id="1.10.1040.10">
    <property type="entry name" value="N-(1-d-carboxylethyl)-l-norvaline Dehydrogenase, domain 2"/>
    <property type="match status" value="1"/>
</dbReference>
<dbReference type="GO" id="GO:0015940">
    <property type="term" value="P:pantothenate biosynthetic process"/>
    <property type="evidence" value="ECO:0007669"/>
    <property type="project" value="InterPro"/>
</dbReference>
<evidence type="ECO:0000256" key="4">
    <source>
        <dbReference type="RuleBase" id="RU362068"/>
    </source>
</evidence>
<dbReference type="InterPro" id="IPR003710">
    <property type="entry name" value="ApbA"/>
</dbReference>
<dbReference type="Proteomes" id="UP000234275">
    <property type="component" value="Unassembled WGS sequence"/>
</dbReference>
<comment type="caution">
    <text evidence="7">The sequence shown here is derived from an EMBL/GenBank/DDBJ whole genome shotgun (WGS) entry which is preliminary data.</text>
</comment>
<keyword evidence="2 4" id="KW-0521">NADP</keyword>
<keyword evidence="8" id="KW-1185">Reference proteome</keyword>
<dbReference type="PANTHER" id="PTHR21708">
    <property type="entry name" value="PROBABLE 2-DEHYDROPANTOATE 2-REDUCTASE"/>
    <property type="match status" value="1"/>
</dbReference>
<dbReference type="GO" id="GO:0005737">
    <property type="term" value="C:cytoplasm"/>
    <property type="evidence" value="ECO:0007669"/>
    <property type="project" value="TreeGrafter"/>
</dbReference>
<feature type="domain" description="Ketopantoate reductase C-terminal" evidence="6">
    <location>
        <begin position="200"/>
        <end position="321"/>
    </location>
</feature>
<proteinExistence type="inferred from homology"/>
<keyword evidence="3 4" id="KW-0560">Oxidoreductase</keyword>
<dbReference type="Pfam" id="PF02558">
    <property type="entry name" value="ApbA"/>
    <property type="match status" value="1"/>
</dbReference>
<evidence type="ECO:0000313" key="7">
    <source>
        <dbReference type="EMBL" id="PLB53174.1"/>
    </source>
</evidence>
<comment type="catalytic activity">
    <reaction evidence="4">
        <text>(R)-pantoate + NADP(+) = 2-dehydropantoate + NADPH + H(+)</text>
        <dbReference type="Rhea" id="RHEA:16233"/>
        <dbReference type="ChEBI" id="CHEBI:11561"/>
        <dbReference type="ChEBI" id="CHEBI:15378"/>
        <dbReference type="ChEBI" id="CHEBI:15980"/>
        <dbReference type="ChEBI" id="CHEBI:57783"/>
        <dbReference type="ChEBI" id="CHEBI:58349"/>
        <dbReference type="EC" id="1.1.1.169"/>
    </reaction>
</comment>
<name>A0A2I2GJW9_9EURO</name>
<dbReference type="Gene3D" id="3.40.50.720">
    <property type="entry name" value="NAD(P)-binding Rossmann-like Domain"/>
    <property type="match status" value="1"/>
</dbReference>
<dbReference type="InterPro" id="IPR036291">
    <property type="entry name" value="NAD(P)-bd_dom_sf"/>
</dbReference>
<evidence type="ECO:0000256" key="2">
    <source>
        <dbReference type="ARBA" id="ARBA00022857"/>
    </source>
</evidence>
<feature type="domain" description="Ketopantoate reductase N-terminal" evidence="5">
    <location>
        <begin position="6"/>
        <end position="164"/>
    </location>
</feature>
<dbReference type="InterPro" id="IPR013752">
    <property type="entry name" value="KPA_reductase"/>
</dbReference>
<dbReference type="EC" id="1.1.1.169" evidence="4"/>
<dbReference type="InterPro" id="IPR008927">
    <property type="entry name" value="6-PGluconate_DH-like_C_sf"/>
</dbReference>
<dbReference type="OrthoDB" id="3609at2759"/>
<organism evidence="7 8">
    <name type="scientific">Aspergillus steynii IBT 23096</name>
    <dbReference type="NCBI Taxonomy" id="1392250"/>
    <lineage>
        <taxon>Eukaryota</taxon>
        <taxon>Fungi</taxon>
        <taxon>Dikarya</taxon>
        <taxon>Ascomycota</taxon>
        <taxon>Pezizomycotina</taxon>
        <taxon>Eurotiomycetes</taxon>
        <taxon>Eurotiomycetidae</taxon>
        <taxon>Eurotiales</taxon>
        <taxon>Aspergillaceae</taxon>
        <taxon>Aspergillus</taxon>
        <taxon>Aspergillus subgen. Circumdati</taxon>
    </lineage>
</organism>
<dbReference type="SUPFAM" id="SSF48179">
    <property type="entry name" value="6-phosphogluconate dehydrogenase C-terminal domain-like"/>
    <property type="match status" value="1"/>
</dbReference>
<accession>A0A2I2GJW9</accession>
<evidence type="ECO:0000259" key="5">
    <source>
        <dbReference type="Pfam" id="PF02558"/>
    </source>
</evidence>
<evidence type="ECO:0000259" key="6">
    <source>
        <dbReference type="Pfam" id="PF08546"/>
    </source>
</evidence>
<reference evidence="7 8" key="1">
    <citation type="submission" date="2016-12" db="EMBL/GenBank/DDBJ databases">
        <title>The genomes of Aspergillus section Nigri reveals drivers in fungal speciation.</title>
        <authorList>
            <consortium name="DOE Joint Genome Institute"/>
            <person name="Vesth T.C."/>
            <person name="Nybo J."/>
            <person name="Theobald S."/>
            <person name="Brandl J."/>
            <person name="Frisvad J.C."/>
            <person name="Nielsen K.F."/>
            <person name="Lyhne E.K."/>
            <person name="Kogle M.E."/>
            <person name="Kuo A."/>
            <person name="Riley R."/>
            <person name="Clum A."/>
            <person name="Nolan M."/>
            <person name="Lipzen A."/>
            <person name="Salamov A."/>
            <person name="Henrissat B."/>
            <person name="Wiebenga A."/>
            <person name="De Vries R.P."/>
            <person name="Grigoriev I.V."/>
            <person name="Mortensen U.H."/>
            <person name="Andersen M.R."/>
            <person name="Baker S.E."/>
        </authorList>
    </citation>
    <scope>NUCLEOTIDE SEQUENCE [LARGE SCALE GENOMIC DNA]</scope>
    <source>
        <strain evidence="7 8">IBT 23096</strain>
    </source>
</reference>